<accession>A0A6J5N2J8</accession>
<evidence type="ECO:0000313" key="1">
    <source>
        <dbReference type="EMBL" id="CAB4152978.1"/>
    </source>
</evidence>
<reference evidence="1" key="1">
    <citation type="submission" date="2020-04" db="EMBL/GenBank/DDBJ databases">
        <authorList>
            <person name="Chiriac C."/>
            <person name="Salcher M."/>
            <person name="Ghai R."/>
            <person name="Kavagutti S V."/>
        </authorList>
    </citation>
    <scope>NUCLEOTIDE SEQUENCE</scope>
</reference>
<name>A0A6J5N2J8_9CAUD</name>
<dbReference type="EMBL" id="LR796586">
    <property type="protein sequence ID" value="CAB4152978.1"/>
    <property type="molecule type" value="Genomic_DNA"/>
</dbReference>
<proteinExistence type="predicted"/>
<organism evidence="1">
    <name type="scientific">uncultured Caudovirales phage</name>
    <dbReference type="NCBI Taxonomy" id="2100421"/>
    <lineage>
        <taxon>Viruses</taxon>
        <taxon>Duplodnaviria</taxon>
        <taxon>Heunggongvirae</taxon>
        <taxon>Uroviricota</taxon>
        <taxon>Caudoviricetes</taxon>
        <taxon>Peduoviridae</taxon>
        <taxon>Maltschvirus</taxon>
        <taxon>Maltschvirus maltsch</taxon>
    </lineage>
</organism>
<sequence>MKAKEPGGRFDLAYERRSILSGITEDLRRPVGQVVDWWLWDPTDTEIDDVYDVGSVDGGRLWYPPFELPCVNAVIFQGVSMQNERGFYNTDVLRVTINMEDVEKLMPNLPTSTDSFLRDRIVYRGEVFRPTHFYPRGLMKGKYTLFTVDASQVNPEELINDSQFSDYASN</sequence>
<protein>
    <submittedName>
        <fullName evidence="1">Uncharacterized protein</fullName>
    </submittedName>
</protein>
<gene>
    <name evidence="1" type="ORF">UFOVP621_37</name>
</gene>